<dbReference type="InterPro" id="IPR003786">
    <property type="entry name" value="FdhD"/>
</dbReference>
<accession>A0A7X0IBE2</accession>
<keyword evidence="5" id="KW-1185">Reference proteome</keyword>
<dbReference type="InterPro" id="IPR016193">
    <property type="entry name" value="Cytidine_deaminase-like"/>
</dbReference>
<feature type="binding site" evidence="3">
    <location>
        <begin position="288"/>
        <end position="293"/>
    </location>
    <ligand>
        <name>Mo-bis(molybdopterin guanine dinucleotide)</name>
        <dbReference type="ChEBI" id="CHEBI:60539"/>
    </ligand>
</feature>
<evidence type="ECO:0000313" key="4">
    <source>
        <dbReference type="EMBL" id="MBB6471985.1"/>
    </source>
</evidence>
<dbReference type="RefSeq" id="WP_343072524.1">
    <property type="nucleotide sequence ID" value="NZ_BAAALO010000099.1"/>
</dbReference>
<dbReference type="GO" id="GO:0016783">
    <property type="term" value="F:sulfurtransferase activity"/>
    <property type="evidence" value="ECO:0007669"/>
    <property type="project" value="InterPro"/>
</dbReference>
<dbReference type="PANTHER" id="PTHR30592:SF1">
    <property type="entry name" value="SULFUR CARRIER PROTEIN FDHD"/>
    <property type="match status" value="1"/>
</dbReference>
<name>A0A7X0IBE2_9ACTN</name>
<evidence type="ECO:0000256" key="3">
    <source>
        <dbReference type="HAMAP-Rule" id="MF_00187"/>
    </source>
</evidence>
<dbReference type="Proteomes" id="UP000555564">
    <property type="component" value="Unassembled WGS sequence"/>
</dbReference>
<comment type="subcellular location">
    <subcellularLocation>
        <location evidence="3">Cytoplasm</location>
    </subcellularLocation>
</comment>
<dbReference type="PANTHER" id="PTHR30592">
    <property type="entry name" value="FORMATE DEHYDROGENASE"/>
    <property type="match status" value="1"/>
</dbReference>
<dbReference type="PIRSF" id="PIRSF015626">
    <property type="entry name" value="FdhD"/>
    <property type="match status" value="1"/>
</dbReference>
<dbReference type="AlphaFoldDB" id="A0A7X0IBE2"/>
<dbReference type="Gene3D" id="3.40.140.10">
    <property type="entry name" value="Cytidine Deaminase, domain 2"/>
    <property type="match status" value="1"/>
</dbReference>
<gene>
    <name evidence="3" type="primary">fdhD</name>
    <name evidence="4" type="ORF">BJ992_001416</name>
</gene>
<dbReference type="HAMAP" id="MF_00187">
    <property type="entry name" value="FdhD"/>
    <property type="match status" value="1"/>
</dbReference>
<dbReference type="Pfam" id="PF02634">
    <property type="entry name" value="FdhD-NarQ"/>
    <property type="match status" value="1"/>
</dbReference>
<sequence>MSHSGDARTVAEDGPAVARARDVVARRPGPTTRVRVRVVAGDAVRDRRDDLATEEPLELRITAGGVTRTLAVTMRTPGADFELAAGFLSGEGLAGPQDIASIAYCTDEDLPPEARYNTVTVRLRGEVPPDQPALHRHFLTSSACGVCGTASLDALRSRLGTLTPVAAGPPPVPAALLHELPGRLREAQGIFGKTGGLHAAGLFTWDGDPVAVREDVGRHNAVDKLTGWALLNGRLPLADHIMVVSGRTSYEIMQKALAAGVPMVCGVSAPSSLAVDLARDFGMTLVGFLRDHRFNIYAGPSRVATG</sequence>
<keyword evidence="1 3" id="KW-0963">Cytoplasm</keyword>
<comment type="function">
    <text evidence="3">Required for formate dehydrogenase (FDH) activity. Acts as a sulfur carrier protein that transfers sulfur from IscS to the molybdenum cofactor prior to its insertion into FDH.</text>
</comment>
<reference evidence="4 5" key="1">
    <citation type="submission" date="2020-08" db="EMBL/GenBank/DDBJ databases">
        <title>Sequencing the genomes of 1000 actinobacteria strains.</title>
        <authorList>
            <person name="Klenk H.-P."/>
        </authorList>
    </citation>
    <scope>NUCLEOTIDE SEQUENCE [LARGE SCALE GENOMIC DNA]</scope>
    <source>
        <strain evidence="4 5">DSM 44936</strain>
    </source>
</reference>
<organism evidence="4 5">
    <name type="scientific">Sphaerisporangium rubeum</name>
    <dbReference type="NCBI Taxonomy" id="321317"/>
    <lineage>
        <taxon>Bacteria</taxon>
        <taxon>Bacillati</taxon>
        <taxon>Actinomycetota</taxon>
        <taxon>Actinomycetes</taxon>
        <taxon>Streptosporangiales</taxon>
        <taxon>Streptosporangiaceae</taxon>
        <taxon>Sphaerisporangium</taxon>
    </lineage>
</organism>
<feature type="active site" description="Cysteine persulfide intermediate" evidence="3">
    <location>
        <position position="144"/>
    </location>
</feature>
<dbReference type="NCBIfam" id="TIGR00129">
    <property type="entry name" value="fdhD_narQ"/>
    <property type="match status" value="1"/>
</dbReference>
<dbReference type="GO" id="GO:0006777">
    <property type="term" value="P:Mo-molybdopterin cofactor biosynthetic process"/>
    <property type="evidence" value="ECO:0007669"/>
    <property type="project" value="UniProtKB-UniRule"/>
</dbReference>
<proteinExistence type="inferred from homology"/>
<dbReference type="Gene3D" id="3.10.20.10">
    <property type="match status" value="1"/>
</dbReference>
<keyword evidence="2 3" id="KW-0501">Molybdenum cofactor biosynthesis</keyword>
<comment type="similarity">
    <text evidence="3">Belongs to the FdhD family.</text>
</comment>
<comment type="caution">
    <text evidence="4">The sequence shown here is derived from an EMBL/GenBank/DDBJ whole genome shotgun (WGS) entry which is preliminary data.</text>
</comment>
<dbReference type="GO" id="GO:0005737">
    <property type="term" value="C:cytoplasm"/>
    <property type="evidence" value="ECO:0007669"/>
    <property type="project" value="UniProtKB-SubCell"/>
</dbReference>
<dbReference type="SUPFAM" id="SSF53927">
    <property type="entry name" value="Cytidine deaminase-like"/>
    <property type="match status" value="1"/>
</dbReference>
<evidence type="ECO:0000256" key="2">
    <source>
        <dbReference type="ARBA" id="ARBA00023150"/>
    </source>
</evidence>
<evidence type="ECO:0000256" key="1">
    <source>
        <dbReference type="ARBA" id="ARBA00022490"/>
    </source>
</evidence>
<protein>
    <recommendedName>
        <fullName evidence="3">Sulfur carrier protein FdhD</fullName>
    </recommendedName>
</protein>
<dbReference type="EMBL" id="JACHIU010000001">
    <property type="protein sequence ID" value="MBB6471985.1"/>
    <property type="molecule type" value="Genomic_DNA"/>
</dbReference>
<dbReference type="GO" id="GO:0097163">
    <property type="term" value="F:sulfur carrier activity"/>
    <property type="evidence" value="ECO:0007669"/>
    <property type="project" value="UniProtKB-UniRule"/>
</dbReference>
<dbReference type="NCBIfam" id="NF001943">
    <property type="entry name" value="PRK00724.1-2"/>
    <property type="match status" value="1"/>
</dbReference>
<evidence type="ECO:0000313" key="5">
    <source>
        <dbReference type="Proteomes" id="UP000555564"/>
    </source>
</evidence>